<proteinExistence type="predicted"/>
<evidence type="ECO:0000256" key="1">
    <source>
        <dbReference type="SAM" id="MobiDB-lite"/>
    </source>
</evidence>
<dbReference type="Proteomes" id="UP001595998">
    <property type="component" value="Unassembled WGS sequence"/>
</dbReference>
<accession>A0ABV8XLC9</accession>
<keyword evidence="3" id="KW-1185">Reference proteome</keyword>
<protein>
    <recommendedName>
        <fullName evidence="4">DUF2946 domain-containing protein</fullName>
    </recommendedName>
</protein>
<name>A0ABV8XLC9_9DEIO</name>
<comment type="caution">
    <text evidence="2">The sequence shown here is derived from an EMBL/GenBank/DDBJ whole genome shotgun (WGS) entry which is preliminary data.</text>
</comment>
<dbReference type="RefSeq" id="WP_380036878.1">
    <property type="nucleotide sequence ID" value="NZ_JBHSEH010000005.1"/>
</dbReference>
<dbReference type="EMBL" id="JBHSEH010000005">
    <property type="protein sequence ID" value="MFC4425462.1"/>
    <property type="molecule type" value="Genomic_DNA"/>
</dbReference>
<feature type="region of interest" description="Disordered" evidence="1">
    <location>
        <begin position="37"/>
        <end position="62"/>
    </location>
</feature>
<evidence type="ECO:0000313" key="2">
    <source>
        <dbReference type="EMBL" id="MFC4425462.1"/>
    </source>
</evidence>
<organism evidence="2 3">
    <name type="scientific">Deinococcus navajonensis</name>
    <dbReference type="NCBI Taxonomy" id="309884"/>
    <lineage>
        <taxon>Bacteria</taxon>
        <taxon>Thermotogati</taxon>
        <taxon>Deinococcota</taxon>
        <taxon>Deinococci</taxon>
        <taxon>Deinococcales</taxon>
        <taxon>Deinococcaceae</taxon>
        <taxon>Deinococcus</taxon>
    </lineage>
</organism>
<reference evidence="3" key="1">
    <citation type="journal article" date="2019" name="Int. J. Syst. Evol. Microbiol.">
        <title>The Global Catalogue of Microorganisms (GCM) 10K type strain sequencing project: providing services to taxonomists for standard genome sequencing and annotation.</title>
        <authorList>
            <consortium name="The Broad Institute Genomics Platform"/>
            <consortium name="The Broad Institute Genome Sequencing Center for Infectious Disease"/>
            <person name="Wu L."/>
            <person name="Ma J."/>
        </authorList>
    </citation>
    <scope>NUCLEOTIDE SEQUENCE [LARGE SCALE GENOMIC DNA]</scope>
    <source>
        <strain evidence="3">CCUG 56029</strain>
    </source>
</reference>
<evidence type="ECO:0000313" key="3">
    <source>
        <dbReference type="Proteomes" id="UP001595998"/>
    </source>
</evidence>
<sequence length="132" mass="14671">MRARPALKAQFRWLLAMLCLLGSLVYTVRTIEPRPFSPMGHHGAHPAGHDGRAQAQESASHWLAHPQPAEGHSAHCLFCVTAAFGLVPLPPPVPLPLVHRKDRYTRSRHKVALALVRHADPRAPPRVWDRSS</sequence>
<gene>
    <name evidence="2" type="ORF">ACFOZ9_04500</name>
</gene>
<evidence type="ECO:0008006" key="4">
    <source>
        <dbReference type="Google" id="ProtNLM"/>
    </source>
</evidence>